<dbReference type="PROSITE" id="PS50893">
    <property type="entry name" value="ABC_TRANSPORTER_2"/>
    <property type="match status" value="1"/>
</dbReference>
<comment type="similarity">
    <text evidence="1">Belongs to the ABC transporter superfamily.</text>
</comment>
<evidence type="ECO:0000256" key="1">
    <source>
        <dbReference type="ARBA" id="ARBA00005417"/>
    </source>
</evidence>
<evidence type="ECO:0000256" key="2">
    <source>
        <dbReference type="ARBA" id="ARBA00022448"/>
    </source>
</evidence>
<evidence type="ECO:0000256" key="4">
    <source>
        <dbReference type="ARBA" id="ARBA00022840"/>
    </source>
</evidence>
<dbReference type="SUPFAM" id="SSF52540">
    <property type="entry name" value="P-loop containing nucleoside triphosphate hydrolases"/>
    <property type="match status" value="1"/>
</dbReference>
<keyword evidence="3" id="KW-0547">Nucleotide-binding</keyword>
<proteinExistence type="inferred from homology"/>
<evidence type="ECO:0000313" key="6">
    <source>
        <dbReference type="EMBL" id="SEO06243.1"/>
    </source>
</evidence>
<keyword evidence="4 6" id="KW-0067">ATP-binding</keyword>
<dbReference type="Gene3D" id="3.40.50.300">
    <property type="entry name" value="P-loop containing nucleotide triphosphate hydrolases"/>
    <property type="match status" value="1"/>
</dbReference>
<evidence type="ECO:0000259" key="5">
    <source>
        <dbReference type="PROSITE" id="PS50893"/>
    </source>
</evidence>
<name>A0AAX2EJM2_9BACI</name>
<dbReference type="PANTHER" id="PTHR43335">
    <property type="entry name" value="ABC TRANSPORTER, ATP-BINDING PROTEIN"/>
    <property type="match status" value="1"/>
</dbReference>
<evidence type="ECO:0000256" key="3">
    <source>
        <dbReference type="ARBA" id="ARBA00022741"/>
    </source>
</evidence>
<dbReference type="SMART" id="SM00382">
    <property type="entry name" value="AAA"/>
    <property type="match status" value="1"/>
</dbReference>
<dbReference type="GO" id="GO:0005524">
    <property type="term" value="F:ATP binding"/>
    <property type="evidence" value="ECO:0007669"/>
    <property type="project" value="UniProtKB-KW"/>
</dbReference>
<dbReference type="Proteomes" id="UP000199735">
    <property type="component" value="Unassembled WGS sequence"/>
</dbReference>
<reference evidence="6 7" key="1">
    <citation type="submission" date="2016-10" db="EMBL/GenBank/DDBJ databases">
        <authorList>
            <person name="Varghese N."/>
            <person name="Submissions S."/>
        </authorList>
    </citation>
    <scope>NUCLEOTIDE SEQUENCE [LARGE SCALE GENOMIC DNA]</scope>
    <source>
        <strain evidence="6 7">DSM 21619</strain>
    </source>
</reference>
<gene>
    <name evidence="6" type="ORF">SAMN04489762_3387</name>
</gene>
<evidence type="ECO:0000313" key="7">
    <source>
        <dbReference type="Proteomes" id="UP000199735"/>
    </source>
</evidence>
<dbReference type="InterPro" id="IPR017871">
    <property type="entry name" value="ABC_transporter-like_CS"/>
</dbReference>
<sequence length="297" mass="34011">MQYILEVQQVSKSYKKKKVIDNVSFNIKRGEVVGLVGPNGAGKTTLMKIIMNLIQNYQGTIKLEEHKKRKKQIGAIIENPSFYPNLSGMENLKYFAEVSGGYDEEHVRSIIKMMKIDGFINKKVKNYSLGMKQRLGIAQSLLNNPDFLILDEPTNGLDPEGVVEIRNIIAEIVRTKNISVLISSHILSEIENLCDRVLFLKNGSLMHALDLKNEENAKQIYVIETRQSQDIKKFLRNKDIVIQGTENEKITFEMKKEEIEDLIYQLVQNNLKFSAIYPTHDNLETKFFKMLGGNRIG</sequence>
<dbReference type="PROSITE" id="PS00211">
    <property type="entry name" value="ABC_TRANSPORTER_1"/>
    <property type="match status" value="1"/>
</dbReference>
<accession>A0AAX2EJM2</accession>
<keyword evidence="2" id="KW-0813">Transport</keyword>
<dbReference type="InterPro" id="IPR003593">
    <property type="entry name" value="AAA+_ATPase"/>
</dbReference>
<dbReference type="GO" id="GO:0016887">
    <property type="term" value="F:ATP hydrolysis activity"/>
    <property type="evidence" value="ECO:0007669"/>
    <property type="project" value="InterPro"/>
</dbReference>
<protein>
    <submittedName>
        <fullName evidence="6">ABC-2 type transport system ATP-binding protein</fullName>
    </submittedName>
</protein>
<feature type="domain" description="ABC transporter" evidence="5">
    <location>
        <begin position="5"/>
        <end position="227"/>
    </location>
</feature>
<dbReference type="AlphaFoldDB" id="A0AAX2EJM2"/>
<dbReference type="RefSeq" id="WP_093881498.1">
    <property type="nucleotide sequence ID" value="NZ_FOCD01000006.1"/>
</dbReference>
<dbReference type="PANTHER" id="PTHR43335:SF4">
    <property type="entry name" value="ABC TRANSPORTER, ATP-BINDING PROTEIN"/>
    <property type="match status" value="1"/>
</dbReference>
<dbReference type="Pfam" id="PF00005">
    <property type="entry name" value="ABC_tran"/>
    <property type="match status" value="1"/>
</dbReference>
<organism evidence="6 7">
    <name type="scientific">Terribacillus saccharophilus</name>
    <dbReference type="NCBI Taxonomy" id="361277"/>
    <lineage>
        <taxon>Bacteria</taxon>
        <taxon>Bacillati</taxon>
        <taxon>Bacillota</taxon>
        <taxon>Bacilli</taxon>
        <taxon>Bacillales</taxon>
        <taxon>Bacillaceae</taxon>
        <taxon>Terribacillus</taxon>
    </lineage>
</organism>
<dbReference type="EMBL" id="FOCD01000006">
    <property type="protein sequence ID" value="SEO06243.1"/>
    <property type="molecule type" value="Genomic_DNA"/>
</dbReference>
<dbReference type="InterPro" id="IPR027417">
    <property type="entry name" value="P-loop_NTPase"/>
</dbReference>
<comment type="caution">
    <text evidence="6">The sequence shown here is derived from an EMBL/GenBank/DDBJ whole genome shotgun (WGS) entry which is preliminary data.</text>
</comment>
<dbReference type="InterPro" id="IPR003439">
    <property type="entry name" value="ABC_transporter-like_ATP-bd"/>
</dbReference>